<keyword evidence="10" id="KW-1185">Reference proteome</keyword>
<evidence type="ECO:0000256" key="1">
    <source>
        <dbReference type="ARBA" id="ARBA00004141"/>
    </source>
</evidence>
<dbReference type="RefSeq" id="WP_087736720.1">
    <property type="nucleotide sequence ID" value="NZ_CYGY02000047.1"/>
</dbReference>
<sequence>MSNDQTAQVNLNAGAVFDVHGIEPVPGESRTSGQLDQFWIWAGANVAPINWVLGAIGIQLGLSLVETLAIIVIGNVLGCALFGAMCVIGHRSGVPQMVLSRLAFGRRGAWLPTLMQVLMPMGWVAINTWIVLDLAVVALDRMGMSGGIELKYFIAIAVLLIQVGIATWGFHAIRYFERYTMPFVLLIMVLMTVLAFTHVDIHWHVSTAHGIGKLSAMSKLMTAIGIGWGISWLVYASDYTRFTKLELSTRQVFRATSLGMFVPTVWLAFLGAAIASSGSGADPSQLIIAVFGAMALPVLLVLVHGPIATNIVVIYSAALATLSLDLRVPRWVVSVVSGVVGLVILYLFLHSGAFANTFENLMVFFVVWIAPWAGIVLVDYFLVRRGRIDVGALYCHHSVSGCGDIKWSGVAALALGVIAAWLFQVSSIESLQGPIAMALGGIDLSWLAGLGVGGGSYYFFHHARRDARSGQGSLADNRSST</sequence>
<keyword evidence="4 8" id="KW-0812">Transmembrane</keyword>
<evidence type="ECO:0000256" key="8">
    <source>
        <dbReference type="SAM" id="Phobius"/>
    </source>
</evidence>
<dbReference type="PANTHER" id="PTHR31806:SF1">
    <property type="entry name" value="PURINE-CYTOSINE PERMEASE FCY2-RELATED"/>
    <property type="match status" value="1"/>
</dbReference>
<dbReference type="InterPro" id="IPR001248">
    <property type="entry name" value="Pur-cyt_permease"/>
</dbReference>
<feature type="transmembrane region" description="Helical" evidence="8">
    <location>
        <begin position="109"/>
        <end position="132"/>
    </location>
</feature>
<evidence type="ECO:0000256" key="3">
    <source>
        <dbReference type="ARBA" id="ARBA00022448"/>
    </source>
</evidence>
<protein>
    <submittedName>
        <fullName evidence="9">Permease, cytosine/purine, uracil, thiamine, allantoin family</fullName>
    </submittedName>
</protein>
<feature type="transmembrane region" description="Helical" evidence="8">
    <location>
        <begin position="286"/>
        <end position="319"/>
    </location>
</feature>
<dbReference type="Pfam" id="PF02133">
    <property type="entry name" value="Transp_cyt_pur"/>
    <property type="match status" value="1"/>
</dbReference>
<evidence type="ECO:0000313" key="10">
    <source>
        <dbReference type="Proteomes" id="UP000195569"/>
    </source>
</evidence>
<feature type="transmembrane region" description="Helical" evidence="8">
    <location>
        <begin position="68"/>
        <end position="88"/>
    </location>
</feature>
<keyword evidence="5 8" id="KW-1133">Transmembrane helix</keyword>
<reference evidence="9" key="1">
    <citation type="submission" date="2016-12" db="EMBL/GenBank/DDBJ databases">
        <authorList>
            <person name="Moulin L."/>
        </authorList>
    </citation>
    <scope>NUCLEOTIDE SEQUENCE [LARGE SCALE GENOMIC DNA]</scope>
    <source>
        <strain evidence="9">STM 7183</strain>
    </source>
</reference>
<comment type="caution">
    <text evidence="9">The sequence shown here is derived from an EMBL/GenBank/DDBJ whole genome shotgun (WGS) entry which is preliminary data.</text>
</comment>
<dbReference type="Proteomes" id="UP000195569">
    <property type="component" value="Unassembled WGS sequence"/>
</dbReference>
<feature type="transmembrane region" description="Helical" evidence="8">
    <location>
        <begin position="404"/>
        <end position="423"/>
    </location>
</feature>
<dbReference type="AlphaFoldDB" id="A0A1N7SDZ6"/>
<proteinExistence type="inferred from homology"/>
<keyword evidence="6 7" id="KW-0472">Membrane</keyword>
<dbReference type="PIRSF" id="PIRSF002744">
    <property type="entry name" value="Pur-cyt_permease"/>
    <property type="match status" value="1"/>
</dbReference>
<accession>A0A1N7SDZ6</accession>
<evidence type="ECO:0000256" key="4">
    <source>
        <dbReference type="ARBA" id="ARBA00022692"/>
    </source>
</evidence>
<dbReference type="OrthoDB" id="9809167at2"/>
<dbReference type="GO" id="GO:0022857">
    <property type="term" value="F:transmembrane transporter activity"/>
    <property type="evidence" value="ECO:0007669"/>
    <property type="project" value="InterPro"/>
</dbReference>
<dbReference type="PANTHER" id="PTHR31806">
    <property type="entry name" value="PURINE-CYTOSINE PERMEASE FCY2-RELATED"/>
    <property type="match status" value="1"/>
</dbReference>
<gene>
    <name evidence="9" type="ORF">BN2476_470057</name>
</gene>
<evidence type="ECO:0000256" key="2">
    <source>
        <dbReference type="ARBA" id="ARBA00008974"/>
    </source>
</evidence>
<dbReference type="InterPro" id="IPR026030">
    <property type="entry name" value="Pur-cyt_permease_Fcy2/21/22"/>
</dbReference>
<feature type="transmembrane region" description="Helical" evidence="8">
    <location>
        <begin position="152"/>
        <end position="171"/>
    </location>
</feature>
<dbReference type="CDD" id="cd11484">
    <property type="entry name" value="SLC-NCS1sbd_CobB-like"/>
    <property type="match status" value="1"/>
</dbReference>
<feature type="transmembrane region" description="Helical" evidence="8">
    <location>
        <begin position="331"/>
        <end position="349"/>
    </location>
</feature>
<evidence type="ECO:0000256" key="7">
    <source>
        <dbReference type="PIRNR" id="PIRNR002744"/>
    </source>
</evidence>
<comment type="similarity">
    <text evidence="2 7">Belongs to the purine-cytosine permease (2.A.39) family.</text>
</comment>
<dbReference type="EMBL" id="CYGY02000047">
    <property type="protein sequence ID" value="SIT45581.1"/>
    <property type="molecule type" value="Genomic_DNA"/>
</dbReference>
<dbReference type="Gene3D" id="1.10.4160.10">
    <property type="entry name" value="Hydantoin permease"/>
    <property type="match status" value="1"/>
</dbReference>
<keyword evidence="3 7" id="KW-0813">Transport</keyword>
<evidence type="ECO:0000313" key="9">
    <source>
        <dbReference type="EMBL" id="SIT45581.1"/>
    </source>
</evidence>
<dbReference type="GO" id="GO:0005886">
    <property type="term" value="C:plasma membrane"/>
    <property type="evidence" value="ECO:0007669"/>
    <property type="project" value="TreeGrafter"/>
</dbReference>
<name>A0A1N7SDZ6_9BURK</name>
<feature type="transmembrane region" description="Helical" evidence="8">
    <location>
        <begin position="361"/>
        <end position="383"/>
    </location>
</feature>
<feature type="transmembrane region" description="Helical" evidence="8">
    <location>
        <begin position="183"/>
        <end position="204"/>
    </location>
</feature>
<evidence type="ECO:0000256" key="6">
    <source>
        <dbReference type="ARBA" id="ARBA00023136"/>
    </source>
</evidence>
<comment type="subcellular location">
    <subcellularLocation>
        <location evidence="1">Membrane</location>
        <topology evidence="1">Multi-pass membrane protein</topology>
    </subcellularLocation>
</comment>
<feature type="transmembrane region" description="Helical" evidence="8">
    <location>
        <begin position="38"/>
        <end position="62"/>
    </location>
</feature>
<evidence type="ECO:0000256" key="5">
    <source>
        <dbReference type="ARBA" id="ARBA00022989"/>
    </source>
</evidence>
<organism evidence="9 10">
    <name type="scientific">Paraburkholderia piptadeniae</name>
    <dbReference type="NCBI Taxonomy" id="1701573"/>
    <lineage>
        <taxon>Bacteria</taxon>
        <taxon>Pseudomonadati</taxon>
        <taxon>Pseudomonadota</taxon>
        <taxon>Betaproteobacteria</taxon>
        <taxon>Burkholderiales</taxon>
        <taxon>Burkholderiaceae</taxon>
        <taxon>Paraburkholderia</taxon>
    </lineage>
</organism>
<feature type="transmembrane region" description="Helical" evidence="8">
    <location>
        <begin position="216"/>
        <end position="235"/>
    </location>
</feature>
<feature type="transmembrane region" description="Helical" evidence="8">
    <location>
        <begin position="255"/>
        <end position="274"/>
    </location>
</feature>
<feature type="transmembrane region" description="Helical" evidence="8">
    <location>
        <begin position="435"/>
        <end position="460"/>
    </location>
</feature>